<dbReference type="Proteomes" id="UP000430232">
    <property type="component" value="Unassembled WGS sequence"/>
</dbReference>
<evidence type="ECO:0000313" key="4">
    <source>
        <dbReference type="Proteomes" id="UP000494222"/>
    </source>
</evidence>
<evidence type="ECO:0000313" key="1">
    <source>
        <dbReference type="EMBL" id="KAB0643701.1"/>
    </source>
</evidence>
<proteinExistence type="predicted"/>
<dbReference type="Proteomes" id="UP000494222">
    <property type="component" value="Unassembled WGS sequence"/>
</dbReference>
<name>A0A6H9SRM3_9BURK</name>
<dbReference type="AlphaFoldDB" id="A0A6H9SRM3"/>
<accession>A0A6H9SRM3</accession>
<dbReference type="EMBL" id="VZOJ01000009">
    <property type="protein sequence ID" value="KAB0643701.1"/>
    <property type="molecule type" value="Genomic_DNA"/>
</dbReference>
<dbReference type="GeneID" id="99790556"/>
<dbReference type="RefSeq" id="WP_151063367.1">
    <property type="nucleotide sequence ID" value="NZ_CABVPL010000022.1"/>
</dbReference>
<keyword evidence="3" id="KW-1185">Reference proteome</keyword>
<reference evidence="2 4" key="2">
    <citation type="submission" date="2019-09" db="EMBL/GenBank/DDBJ databases">
        <authorList>
            <person name="Depoorter E."/>
        </authorList>
    </citation>
    <scope>NUCLEOTIDE SEQUENCE [LARGE SCALE GENOMIC DNA]</scope>
    <source>
        <strain evidence="2">LMG 24064</strain>
    </source>
</reference>
<protein>
    <submittedName>
        <fullName evidence="1">Excinuclease ABC subunit A</fullName>
    </submittedName>
</protein>
<evidence type="ECO:0000313" key="3">
    <source>
        <dbReference type="Proteomes" id="UP000430232"/>
    </source>
</evidence>
<evidence type="ECO:0000313" key="2">
    <source>
        <dbReference type="EMBL" id="VWB70146.1"/>
    </source>
</evidence>
<organism evidence="1 3">
    <name type="scientific">Burkholderia latens</name>
    <dbReference type="NCBI Taxonomy" id="488446"/>
    <lineage>
        <taxon>Bacteria</taxon>
        <taxon>Pseudomonadati</taxon>
        <taxon>Pseudomonadota</taxon>
        <taxon>Betaproteobacteria</taxon>
        <taxon>Burkholderiales</taxon>
        <taxon>Burkholderiaceae</taxon>
        <taxon>Burkholderia</taxon>
        <taxon>Burkholderia cepacia complex</taxon>
    </lineage>
</organism>
<gene>
    <name evidence="2" type="ORF">BLA24064_03280</name>
    <name evidence="1" type="ORF">F7R21_05830</name>
</gene>
<reference evidence="1 3" key="1">
    <citation type="submission" date="2019-09" db="EMBL/GenBank/DDBJ databases">
        <title>Draft genome sequences of 48 bacterial type strains from the CCUG.</title>
        <authorList>
            <person name="Tunovic T."/>
            <person name="Pineiro-Iglesias B."/>
            <person name="Unosson C."/>
            <person name="Inganas E."/>
            <person name="Ohlen M."/>
            <person name="Cardew S."/>
            <person name="Jensie-Markopoulos S."/>
            <person name="Salva-Serra F."/>
            <person name="Jaen-Luchoro D."/>
            <person name="Karlsson R."/>
            <person name="Svensson-Stadler L."/>
            <person name="Chun J."/>
            <person name="Moore E."/>
        </authorList>
    </citation>
    <scope>NUCLEOTIDE SEQUENCE [LARGE SCALE GENOMIC DNA]</scope>
    <source>
        <strain evidence="1 3">CCUG 54555</strain>
    </source>
</reference>
<dbReference type="OrthoDB" id="8161726at2"/>
<dbReference type="EMBL" id="CABVPL010000022">
    <property type="protein sequence ID" value="VWB70146.1"/>
    <property type="molecule type" value="Genomic_DNA"/>
</dbReference>
<sequence length="133" mass="14067">MTFAASTAYARDTIRDYPIESALKSDEGKLDDGVALYFGDQAHPRVLKSYGSFATNKKTNAFGKSDDAACQHVFLSAVIELQARARKEGGNAVIGIKSNYRNVLRSSATEYTCGAGAVVAGAALTGEVVTLKP</sequence>